<evidence type="ECO:0000256" key="2">
    <source>
        <dbReference type="ARBA" id="ARBA00009477"/>
    </source>
</evidence>
<dbReference type="InterPro" id="IPR006144">
    <property type="entry name" value="Secretion_HlyD_CS"/>
</dbReference>
<dbReference type="PANTHER" id="PTHR30386:SF26">
    <property type="entry name" value="TRANSPORT PROTEIN COMB"/>
    <property type="match status" value="1"/>
</dbReference>
<dbReference type="Pfam" id="PF26002">
    <property type="entry name" value="Beta-barrel_AprE"/>
    <property type="match status" value="1"/>
</dbReference>
<keyword evidence="4" id="KW-1003">Cell membrane</keyword>
<feature type="transmembrane region" description="Helical" evidence="10">
    <location>
        <begin position="12"/>
        <end position="33"/>
    </location>
</feature>
<comment type="subcellular location">
    <subcellularLocation>
        <location evidence="1">Cell inner membrane</location>
        <topology evidence="1">Single-pass membrane protein</topology>
    </subcellularLocation>
</comment>
<feature type="domain" description="AprE-like long alpha-helical hairpin" evidence="11">
    <location>
        <begin position="99"/>
        <end position="272"/>
    </location>
</feature>
<evidence type="ECO:0000259" key="12">
    <source>
        <dbReference type="Pfam" id="PF26002"/>
    </source>
</evidence>
<evidence type="ECO:0000256" key="5">
    <source>
        <dbReference type="ARBA" id="ARBA00022519"/>
    </source>
</evidence>
<dbReference type="EMBL" id="CP134854">
    <property type="protein sequence ID" value="WNL29049.1"/>
    <property type="molecule type" value="Genomic_DNA"/>
</dbReference>
<dbReference type="InterPro" id="IPR010129">
    <property type="entry name" value="T1SS_HlyD"/>
</dbReference>
<evidence type="ECO:0000256" key="3">
    <source>
        <dbReference type="ARBA" id="ARBA00022448"/>
    </source>
</evidence>
<dbReference type="InterPro" id="IPR058982">
    <property type="entry name" value="Beta-barrel_AprE"/>
</dbReference>
<dbReference type="GO" id="GO:0005886">
    <property type="term" value="C:plasma membrane"/>
    <property type="evidence" value="ECO:0007669"/>
    <property type="project" value="UniProtKB-SubCell"/>
</dbReference>
<evidence type="ECO:0000259" key="11">
    <source>
        <dbReference type="Pfam" id="PF25994"/>
    </source>
</evidence>
<comment type="similarity">
    <text evidence="2">Belongs to the membrane fusion protein (MFP) (TC 8.A.1) family.</text>
</comment>
<keyword evidence="3" id="KW-0813">Transport</keyword>
<feature type="coiled-coil region" evidence="9">
    <location>
        <begin position="217"/>
        <end position="266"/>
    </location>
</feature>
<evidence type="ECO:0000256" key="1">
    <source>
        <dbReference type="ARBA" id="ARBA00004377"/>
    </source>
</evidence>
<feature type="coiled-coil region" evidence="9">
    <location>
        <begin position="141"/>
        <end position="185"/>
    </location>
</feature>
<proteinExistence type="inferred from homology"/>
<evidence type="ECO:0000256" key="6">
    <source>
        <dbReference type="ARBA" id="ARBA00022692"/>
    </source>
</evidence>
<keyword evidence="8 10" id="KW-0472">Membrane</keyword>
<keyword evidence="7 10" id="KW-1133">Transmembrane helix</keyword>
<keyword evidence="9" id="KW-0175">Coiled coil</keyword>
<evidence type="ECO:0000256" key="9">
    <source>
        <dbReference type="SAM" id="Coils"/>
    </source>
</evidence>
<feature type="domain" description="AprE-like beta-barrel" evidence="12">
    <location>
        <begin position="315"/>
        <end position="401"/>
    </location>
</feature>
<reference evidence="13" key="1">
    <citation type="submission" date="2023-09" db="EMBL/GenBank/DDBJ databases">
        <title>Arcobacter tbilisiensis sp. nov. isolated from chicken meat in Tbilisi, Georgia.</title>
        <authorList>
            <person name="Matthias R."/>
            <person name="Zautner A.E."/>
        </authorList>
    </citation>
    <scope>NUCLEOTIDE SEQUENCE</scope>
    <source>
        <strain evidence="13">LEO 52</strain>
        <strain evidence="14">LEO 65</strain>
    </source>
</reference>
<dbReference type="Pfam" id="PF25994">
    <property type="entry name" value="HH_AprE"/>
    <property type="match status" value="1"/>
</dbReference>
<protein>
    <submittedName>
        <fullName evidence="13">HlyD family type I secretion periplasmic adaptor subunit</fullName>
    </submittedName>
</protein>
<evidence type="ECO:0000256" key="8">
    <source>
        <dbReference type="ARBA" id="ARBA00023136"/>
    </source>
</evidence>
<dbReference type="PROSITE" id="PS00543">
    <property type="entry name" value="HLYD_FAMILY"/>
    <property type="match status" value="1"/>
</dbReference>
<dbReference type="InterPro" id="IPR058781">
    <property type="entry name" value="HH_AprE-like"/>
</dbReference>
<keyword evidence="5" id="KW-0997">Cell inner membrane</keyword>
<dbReference type="AlphaFoldDB" id="A0AA96DJG5"/>
<name>A0AA96DJG5_9BACT</name>
<organism evidence="13">
    <name type="scientific">Arcobacter sp. AZ-2023</name>
    <dbReference type="NCBI Taxonomy" id="3074453"/>
    <lineage>
        <taxon>Bacteria</taxon>
        <taxon>Pseudomonadati</taxon>
        <taxon>Campylobacterota</taxon>
        <taxon>Epsilonproteobacteria</taxon>
        <taxon>Campylobacterales</taxon>
        <taxon>Arcobacteraceae</taxon>
        <taxon>Arcobacter</taxon>
    </lineage>
</organism>
<dbReference type="Gene3D" id="2.40.30.170">
    <property type="match status" value="1"/>
</dbReference>
<dbReference type="GO" id="GO:0009306">
    <property type="term" value="P:protein secretion"/>
    <property type="evidence" value="ECO:0007669"/>
    <property type="project" value="InterPro"/>
</dbReference>
<sequence length="424" mass="48236">MDNRLFEEKDWNYYTTVIPIMLFVIIFLLWAAFTKIDETIKGTGKVVPSGQTKVIQNLEGGIVSAILLNEGDSVKKGDTIYNLSNAFFSADSITKEIDLLTFQAILIRLDSLIENKTVVDFPENLKQKIPEIVENETKIFYEELENNQRKIEIARDQFNQKDYKLKEAKIRFNNLNIELNLAMENMKILDELLNKKVASKKEYIAELSKKQSIVTQIEETKNIIPILQEELEEARKKIASAESENKSKLLNKYTEVKTEINKLVEKNKANADREQRKSVVSPVNGIINKLYFYTEGGIVKPGDKLAEITPIEDNLTIEAKIKSSDRAFIWEGQDVSIEITAYDFSRYGLLNGKLISISPDSFEDKNGSIYYIAKINAEVNNFGKEMPILPGMVANVNILTGKKTILEYILKPLKDIGKNALSEN</sequence>
<keyword evidence="6 10" id="KW-0812">Transmembrane</keyword>
<dbReference type="PRINTS" id="PR01490">
    <property type="entry name" value="RTXTOXIND"/>
</dbReference>
<dbReference type="PANTHER" id="PTHR30386">
    <property type="entry name" value="MEMBRANE FUSION SUBUNIT OF EMRAB-TOLC MULTIDRUG EFFLUX PUMP"/>
    <property type="match status" value="1"/>
</dbReference>
<evidence type="ECO:0000256" key="10">
    <source>
        <dbReference type="SAM" id="Phobius"/>
    </source>
</evidence>
<evidence type="ECO:0000313" key="14">
    <source>
        <dbReference type="EMBL" id="WNL36775.1"/>
    </source>
</evidence>
<evidence type="ECO:0000256" key="4">
    <source>
        <dbReference type="ARBA" id="ARBA00022475"/>
    </source>
</evidence>
<dbReference type="InterPro" id="IPR050739">
    <property type="entry name" value="MFP"/>
</dbReference>
<evidence type="ECO:0000256" key="7">
    <source>
        <dbReference type="ARBA" id="ARBA00022989"/>
    </source>
</evidence>
<accession>A0AA96DJG5</accession>
<gene>
    <name evidence="14" type="ORF">RMQ66_03020</name>
    <name evidence="13" type="ORF">RMQ68_06655</name>
</gene>
<dbReference type="EMBL" id="CP134842">
    <property type="protein sequence ID" value="WNL36775.1"/>
    <property type="molecule type" value="Genomic_DNA"/>
</dbReference>
<dbReference type="NCBIfam" id="TIGR01843">
    <property type="entry name" value="type_I_hlyD"/>
    <property type="match status" value="1"/>
</dbReference>
<evidence type="ECO:0000313" key="13">
    <source>
        <dbReference type="EMBL" id="WNL29049.1"/>
    </source>
</evidence>